<organism evidence="1 2">
    <name type="scientific">Mucuna pruriens</name>
    <name type="common">Velvet bean</name>
    <name type="synonym">Dolichos pruriens</name>
    <dbReference type="NCBI Taxonomy" id="157652"/>
    <lineage>
        <taxon>Eukaryota</taxon>
        <taxon>Viridiplantae</taxon>
        <taxon>Streptophyta</taxon>
        <taxon>Embryophyta</taxon>
        <taxon>Tracheophyta</taxon>
        <taxon>Spermatophyta</taxon>
        <taxon>Magnoliopsida</taxon>
        <taxon>eudicotyledons</taxon>
        <taxon>Gunneridae</taxon>
        <taxon>Pentapetalae</taxon>
        <taxon>rosids</taxon>
        <taxon>fabids</taxon>
        <taxon>Fabales</taxon>
        <taxon>Fabaceae</taxon>
        <taxon>Papilionoideae</taxon>
        <taxon>50 kb inversion clade</taxon>
        <taxon>NPAAA clade</taxon>
        <taxon>indigoferoid/millettioid clade</taxon>
        <taxon>Phaseoleae</taxon>
        <taxon>Mucuna</taxon>
    </lineage>
</organism>
<feature type="non-terminal residue" evidence="1">
    <location>
        <position position="1"/>
    </location>
</feature>
<gene>
    <name evidence="1" type="ORF">CR513_56808</name>
</gene>
<dbReference type="AlphaFoldDB" id="A0A371EEZ1"/>
<comment type="caution">
    <text evidence="1">The sequence shown here is derived from an EMBL/GenBank/DDBJ whole genome shotgun (WGS) entry which is preliminary data.</text>
</comment>
<evidence type="ECO:0000313" key="1">
    <source>
        <dbReference type="EMBL" id="RDX64618.1"/>
    </source>
</evidence>
<reference evidence="1" key="1">
    <citation type="submission" date="2018-05" db="EMBL/GenBank/DDBJ databases">
        <title>Draft genome of Mucuna pruriens seed.</title>
        <authorList>
            <person name="Nnadi N.E."/>
            <person name="Vos R."/>
            <person name="Hasami M.H."/>
            <person name="Devisetty U.K."/>
            <person name="Aguiy J.C."/>
        </authorList>
    </citation>
    <scope>NUCLEOTIDE SEQUENCE [LARGE SCALE GENOMIC DNA]</scope>
    <source>
        <strain evidence="1">JCA_2017</strain>
    </source>
</reference>
<name>A0A371EEZ1_MUCPR</name>
<dbReference type="EMBL" id="QJKJ01014301">
    <property type="protein sequence ID" value="RDX64618.1"/>
    <property type="molecule type" value="Genomic_DNA"/>
</dbReference>
<accession>A0A371EEZ1</accession>
<evidence type="ECO:0000313" key="2">
    <source>
        <dbReference type="Proteomes" id="UP000257109"/>
    </source>
</evidence>
<proteinExistence type="predicted"/>
<protein>
    <submittedName>
        <fullName evidence="1">Uncharacterized protein</fullName>
    </submittedName>
</protein>
<sequence>MDHEDPNIIFLPSWSCTNLFVKLESDSRYYFGNVLTMGLMIGLRPQTKILLDALAGGSMNTKTTDEALIQFHNFLINFNPCKPPLATTSFKEGKETHTQTITTGGGGIILTLVENKMQDSQIVPFNKSNRFIKIVHTN</sequence>
<dbReference type="Proteomes" id="UP000257109">
    <property type="component" value="Unassembled WGS sequence"/>
</dbReference>
<keyword evidence="2" id="KW-1185">Reference proteome</keyword>